<evidence type="ECO:0000256" key="1">
    <source>
        <dbReference type="ARBA" id="ARBA00004141"/>
    </source>
</evidence>
<feature type="transmembrane region" description="Helical" evidence="5">
    <location>
        <begin position="150"/>
        <end position="170"/>
    </location>
</feature>
<evidence type="ECO:0000256" key="2">
    <source>
        <dbReference type="ARBA" id="ARBA00022692"/>
    </source>
</evidence>
<dbReference type="InterPro" id="IPR007267">
    <property type="entry name" value="GtrA_DPMS_TM"/>
</dbReference>
<evidence type="ECO:0000259" key="6">
    <source>
        <dbReference type="Pfam" id="PF04138"/>
    </source>
</evidence>
<keyword evidence="2 5" id="KW-0812">Transmembrane</keyword>
<dbReference type="EMBL" id="CP031264">
    <property type="protein sequence ID" value="AXI80152.1"/>
    <property type="molecule type" value="Genomic_DNA"/>
</dbReference>
<keyword evidence="3 5" id="KW-1133">Transmembrane helix</keyword>
<comment type="subcellular location">
    <subcellularLocation>
        <location evidence="1">Membrane</location>
        <topology evidence="1">Multi-pass membrane protein</topology>
    </subcellularLocation>
</comment>
<proteinExistence type="predicted"/>
<organism evidence="7 8">
    <name type="scientific">Peterkaempfera bronchialis</name>
    <dbReference type="NCBI Taxonomy" id="2126346"/>
    <lineage>
        <taxon>Bacteria</taxon>
        <taxon>Bacillati</taxon>
        <taxon>Actinomycetota</taxon>
        <taxon>Actinomycetes</taxon>
        <taxon>Kitasatosporales</taxon>
        <taxon>Streptomycetaceae</taxon>
        <taxon>Peterkaempfera</taxon>
    </lineage>
</organism>
<evidence type="ECO:0000313" key="7">
    <source>
        <dbReference type="EMBL" id="AXI80152.1"/>
    </source>
</evidence>
<dbReference type="AlphaFoldDB" id="A0A345T2E7"/>
<reference evidence="8" key="1">
    <citation type="submission" date="2018-07" db="EMBL/GenBank/DDBJ databases">
        <title>Streptacidiphilus bronchialis DSM 106435 chromosome.</title>
        <authorList>
            <person name="Batra D."/>
            <person name="Gulvik C.A."/>
        </authorList>
    </citation>
    <scope>NUCLEOTIDE SEQUENCE [LARGE SCALE GENOMIC DNA]</scope>
    <source>
        <strain evidence="8">DSM 106435</strain>
    </source>
</reference>
<keyword evidence="8" id="KW-1185">Reference proteome</keyword>
<feature type="transmembrane region" description="Helical" evidence="5">
    <location>
        <begin position="115"/>
        <end position="138"/>
    </location>
</feature>
<accession>A0A345T2E7</accession>
<dbReference type="Pfam" id="PF04138">
    <property type="entry name" value="GtrA_DPMS_TM"/>
    <property type="match status" value="1"/>
</dbReference>
<dbReference type="GO" id="GO:0016020">
    <property type="term" value="C:membrane"/>
    <property type="evidence" value="ECO:0007669"/>
    <property type="project" value="UniProtKB-SubCell"/>
</dbReference>
<name>A0A345T2E7_9ACTN</name>
<gene>
    <name evidence="7" type="ORF">C7M71_024910</name>
</gene>
<feature type="domain" description="GtrA/DPMS transmembrane" evidence="6">
    <location>
        <begin position="55"/>
        <end position="171"/>
    </location>
</feature>
<keyword evidence="4 5" id="KW-0472">Membrane</keyword>
<evidence type="ECO:0000256" key="3">
    <source>
        <dbReference type="ARBA" id="ARBA00022989"/>
    </source>
</evidence>
<evidence type="ECO:0000313" key="8">
    <source>
        <dbReference type="Proteomes" id="UP000249340"/>
    </source>
</evidence>
<feature type="transmembrane region" description="Helical" evidence="5">
    <location>
        <begin position="79"/>
        <end position="95"/>
    </location>
</feature>
<dbReference type="KEGG" id="stri:C7M71_024910"/>
<evidence type="ECO:0000256" key="4">
    <source>
        <dbReference type="ARBA" id="ARBA00023136"/>
    </source>
</evidence>
<dbReference type="Proteomes" id="UP000249340">
    <property type="component" value="Chromosome"/>
</dbReference>
<evidence type="ECO:0000256" key="5">
    <source>
        <dbReference type="SAM" id="Phobius"/>
    </source>
</evidence>
<protein>
    <recommendedName>
        <fullName evidence="6">GtrA/DPMS transmembrane domain-containing protein</fullName>
    </recommendedName>
</protein>
<dbReference type="OrthoDB" id="3296646at2"/>
<feature type="transmembrane region" description="Helical" evidence="5">
    <location>
        <begin position="52"/>
        <end position="73"/>
    </location>
</feature>
<dbReference type="GO" id="GO:0000271">
    <property type="term" value="P:polysaccharide biosynthetic process"/>
    <property type="evidence" value="ECO:0007669"/>
    <property type="project" value="InterPro"/>
</dbReference>
<sequence>MRVAVASRTVERAFCAARRIPARWPHDGGVRRLSTWRSASTQPGRTALTGEVFWFVVIGAASTVAQALLYWVLRHWSPTVLADFASLLVVTVLNTEANRRLTFRGSAVRALQAHLAAGGLFVLAYLVTAGAVLLFRHYRPTASPAAETLVLVPSFALVTVIRFAVLRLVVFRRRHR</sequence>